<organism evidence="2 3">
    <name type="scientific">Desulfosarcina ovata subsp. sediminis</name>
    <dbReference type="NCBI Taxonomy" id="885957"/>
    <lineage>
        <taxon>Bacteria</taxon>
        <taxon>Pseudomonadati</taxon>
        <taxon>Thermodesulfobacteriota</taxon>
        <taxon>Desulfobacteria</taxon>
        <taxon>Desulfobacterales</taxon>
        <taxon>Desulfosarcinaceae</taxon>
        <taxon>Desulfosarcina</taxon>
    </lineage>
</organism>
<accession>A0A5K7ZNY9</accession>
<evidence type="ECO:0000313" key="3">
    <source>
        <dbReference type="Proteomes" id="UP000425960"/>
    </source>
</evidence>
<dbReference type="EMBL" id="AP021876">
    <property type="protein sequence ID" value="BBO80450.1"/>
    <property type="molecule type" value="Genomic_DNA"/>
</dbReference>
<sequence length="120" mass="13458">MSSKFIADEISEDDSTAGFEEKSIDNPNGHYCLESPQIPAVICEVGPSDRIIKLNEINGIPYYKHQRYGLWPFQTDESKATWLQCGDEYWFRPDDAVAAVKAKVGKECGSVPIKVIEPPH</sequence>
<dbReference type="KEGG" id="dov:DSCO28_10160"/>
<reference evidence="2 3" key="1">
    <citation type="submission" date="2019-11" db="EMBL/GenBank/DDBJ databases">
        <title>Comparative genomics of hydrocarbon-degrading Desulfosarcina strains.</title>
        <authorList>
            <person name="Watanabe M."/>
            <person name="Kojima H."/>
            <person name="Fukui M."/>
        </authorList>
    </citation>
    <scope>NUCLEOTIDE SEQUENCE [LARGE SCALE GENOMIC DNA]</scope>
    <source>
        <strain evidence="2 3">28bB2T</strain>
    </source>
</reference>
<name>A0A5K7ZNY9_9BACT</name>
<proteinExistence type="predicted"/>
<dbReference type="RefSeq" id="WP_155321403.1">
    <property type="nucleotide sequence ID" value="NZ_AP021876.1"/>
</dbReference>
<evidence type="ECO:0000256" key="1">
    <source>
        <dbReference type="SAM" id="MobiDB-lite"/>
    </source>
</evidence>
<dbReference type="AlphaFoldDB" id="A0A5K7ZNY9"/>
<evidence type="ECO:0000313" key="2">
    <source>
        <dbReference type="EMBL" id="BBO80450.1"/>
    </source>
</evidence>
<dbReference type="Proteomes" id="UP000425960">
    <property type="component" value="Chromosome"/>
</dbReference>
<protein>
    <submittedName>
        <fullName evidence="2">Uncharacterized protein</fullName>
    </submittedName>
</protein>
<gene>
    <name evidence="2" type="ORF">DSCO28_10160</name>
</gene>
<feature type="region of interest" description="Disordered" evidence="1">
    <location>
        <begin position="1"/>
        <end position="21"/>
    </location>
</feature>